<feature type="chain" id="PRO_5041343319" description="Sugar phosphate transporter domain-containing protein" evidence="6">
    <location>
        <begin position="24"/>
        <end position="363"/>
    </location>
</feature>
<feature type="transmembrane region" description="Helical" evidence="5">
    <location>
        <begin position="264"/>
        <end position="285"/>
    </location>
</feature>
<feature type="transmembrane region" description="Helical" evidence="5">
    <location>
        <begin position="207"/>
        <end position="227"/>
    </location>
</feature>
<feature type="transmembrane region" description="Helical" evidence="5">
    <location>
        <begin position="32"/>
        <end position="52"/>
    </location>
</feature>
<evidence type="ECO:0000256" key="5">
    <source>
        <dbReference type="SAM" id="Phobius"/>
    </source>
</evidence>
<feature type="transmembrane region" description="Helical" evidence="5">
    <location>
        <begin position="239"/>
        <end position="258"/>
    </location>
</feature>
<keyword evidence="6" id="KW-0732">Signal</keyword>
<gene>
    <name evidence="8" type="ORF">EVOR1521_LOCUS10136</name>
</gene>
<keyword evidence="4 5" id="KW-0472">Membrane</keyword>
<feature type="transmembrane region" description="Helical" evidence="5">
    <location>
        <begin position="64"/>
        <end position="87"/>
    </location>
</feature>
<protein>
    <recommendedName>
        <fullName evidence="7">Sugar phosphate transporter domain-containing protein</fullName>
    </recommendedName>
</protein>
<evidence type="ECO:0000256" key="1">
    <source>
        <dbReference type="ARBA" id="ARBA00004141"/>
    </source>
</evidence>
<evidence type="ECO:0000259" key="7">
    <source>
        <dbReference type="Pfam" id="PF03151"/>
    </source>
</evidence>
<dbReference type="InterPro" id="IPR050186">
    <property type="entry name" value="TPT_transporter"/>
</dbReference>
<evidence type="ECO:0000256" key="3">
    <source>
        <dbReference type="ARBA" id="ARBA00022989"/>
    </source>
</evidence>
<sequence length="363" mass="38813">MFWMTSFILSSASMLLLNKLAAAAVPRCRFALLSVQGLACVLLNYLGAKVGLWQVKAFDKEMFLIFLPPSVLFFLMLLTSLIALPQVSVSDILVARSLGLCLVAAGDCFFFQQDKNLRQKSGIVIIILGAATYAAADFTFSLASHAWLVVNSLANVSTQLLEKRAICKSVSQTAEGLAIIQNLYVIAAAMPLALTTERPAELVEASAGVQAIVLLSAGIGFVINLSYVKVNLSCEVTSIAVASSSSRVMALLVGSLIFKDSMTRLQALGAMVSILGAGIYGGLTLELVSRIFAGKRVLKGLLTLGVLVMLSMASGQMPCLQNVSLMRDGTLPWCLDSLTEVVELQRRGLGQGKAWVEKTRALR</sequence>
<dbReference type="EMBL" id="CAUJNA010000951">
    <property type="protein sequence ID" value="CAJ1382870.1"/>
    <property type="molecule type" value="Genomic_DNA"/>
</dbReference>
<evidence type="ECO:0000256" key="4">
    <source>
        <dbReference type="ARBA" id="ARBA00023136"/>
    </source>
</evidence>
<organism evidence="8 9">
    <name type="scientific">Effrenium voratum</name>
    <dbReference type="NCBI Taxonomy" id="2562239"/>
    <lineage>
        <taxon>Eukaryota</taxon>
        <taxon>Sar</taxon>
        <taxon>Alveolata</taxon>
        <taxon>Dinophyceae</taxon>
        <taxon>Suessiales</taxon>
        <taxon>Symbiodiniaceae</taxon>
        <taxon>Effrenium</taxon>
    </lineage>
</organism>
<evidence type="ECO:0000313" key="9">
    <source>
        <dbReference type="Proteomes" id="UP001178507"/>
    </source>
</evidence>
<dbReference type="Pfam" id="PF03151">
    <property type="entry name" value="TPT"/>
    <property type="match status" value="1"/>
</dbReference>
<keyword evidence="9" id="KW-1185">Reference proteome</keyword>
<proteinExistence type="predicted"/>
<dbReference type="InterPro" id="IPR004853">
    <property type="entry name" value="Sugar_P_trans_dom"/>
</dbReference>
<evidence type="ECO:0000313" key="8">
    <source>
        <dbReference type="EMBL" id="CAJ1382870.1"/>
    </source>
</evidence>
<evidence type="ECO:0000256" key="6">
    <source>
        <dbReference type="SAM" id="SignalP"/>
    </source>
</evidence>
<keyword evidence="2 5" id="KW-0812">Transmembrane</keyword>
<feature type="signal peptide" evidence="6">
    <location>
        <begin position="1"/>
        <end position="23"/>
    </location>
</feature>
<feature type="transmembrane region" description="Helical" evidence="5">
    <location>
        <begin position="93"/>
        <end position="111"/>
    </location>
</feature>
<feature type="domain" description="Sugar phosphate transporter" evidence="7">
    <location>
        <begin position="11"/>
        <end position="280"/>
    </location>
</feature>
<feature type="transmembrane region" description="Helical" evidence="5">
    <location>
        <begin position="123"/>
        <end position="148"/>
    </location>
</feature>
<dbReference type="GO" id="GO:0016020">
    <property type="term" value="C:membrane"/>
    <property type="evidence" value="ECO:0007669"/>
    <property type="project" value="UniProtKB-SubCell"/>
</dbReference>
<evidence type="ECO:0000256" key="2">
    <source>
        <dbReference type="ARBA" id="ARBA00022692"/>
    </source>
</evidence>
<comment type="subcellular location">
    <subcellularLocation>
        <location evidence="1">Membrane</location>
        <topology evidence="1">Multi-pass membrane protein</topology>
    </subcellularLocation>
</comment>
<dbReference type="AlphaFoldDB" id="A0AA36IA06"/>
<accession>A0AA36IA06</accession>
<dbReference type="SUPFAM" id="SSF103481">
    <property type="entry name" value="Multidrug resistance efflux transporter EmrE"/>
    <property type="match status" value="1"/>
</dbReference>
<keyword evidence="3 5" id="KW-1133">Transmembrane helix</keyword>
<reference evidence="8" key="1">
    <citation type="submission" date="2023-08" db="EMBL/GenBank/DDBJ databases">
        <authorList>
            <person name="Chen Y."/>
            <person name="Shah S."/>
            <person name="Dougan E. K."/>
            <person name="Thang M."/>
            <person name="Chan C."/>
        </authorList>
    </citation>
    <scope>NUCLEOTIDE SEQUENCE</scope>
</reference>
<dbReference type="Proteomes" id="UP001178507">
    <property type="component" value="Unassembled WGS sequence"/>
</dbReference>
<dbReference type="InterPro" id="IPR037185">
    <property type="entry name" value="EmrE-like"/>
</dbReference>
<dbReference type="PANTHER" id="PTHR11132">
    <property type="entry name" value="SOLUTE CARRIER FAMILY 35"/>
    <property type="match status" value="1"/>
</dbReference>
<comment type="caution">
    <text evidence="8">The sequence shown here is derived from an EMBL/GenBank/DDBJ whole genome shotgun (WGS) entry which is preliminary data.</text>
</comment>
<name>A0AA36IA06_9DINO</name>